<evidence type="ECO:0000313" key="6">
    <source>
        <dbReference type="Proteomes" id="UP000290037"/>
    </source>
</evidence>
<dbReference type="STRING" id="573501.SAMN04487999_1194"/>
<dbReference type="PROSITE" id="PS51257">
    <property type="entry name" value="PROKAR_LIPOPROTEIN"/>
    <property type="match status" value="1"/>
</dbReference>
<dbReference type="RefSeq" id="WP_072981286.1">
    <property type="nucleotide sequence ID" value="NZ_CAXPJH010000015.1"/>
</dbReference>
<feature type="domain" description="DUF4296" evidence="2">
    <location>
        <begin position="27"/>
        <end position="109"/>
    </location>
</feature>
<dbReference type="AlphaFoldDB" id="A0A1M5WFQ3"/>
<gene>
    <name evidence="3" type="ORF">DSM01_486</name>
    <name evidence="4" type="ORF">SAMN04487999_1194</name>
</gene>
<dbReference type="EMBL" id="QOVN01000001">
    <property type="protein sequence ID" value="RXG31345.1"/>
    <property type="molecule type" value="Genomic_DNA"/>
</dbReference>
<dbReference type="OrthoDB" id="1525222at2"/>
<dbReference type="Proteomes" id="UP000290037">
    <property type="component" value="Unassembled WGS sequence"/>
</dbReference>
<reference evidence="4" key="1">
    <citation type="submission" date="2016-11" db="EMBL/GenBank/DDBJ databases">
        <authorList>
            <person name="Jaros S."/>
            <person name="Januszkiewicz K."/>
            <person name="Wedrychowicz H."/>
        </authorList>
    </citation>
    <scope>NUCLEOTIDE SEQUENCE [LARGE SCALE GENOMIC DNA]</scope>
    <source>
        <strain evidence="4">DSM 19859</strain>
    </source>
</reference>
<evidence type="ECO:0000313" key="3">
    <source>
        <dbReference type="EMBL" id="RXG31345.1"/>
    </source>
</evidence>
<evidence type="ECO:0000259" key="2">
    <source>
        <dbReference type="Pfam" id="PF14129"/>
    </source>
</evidence>
<evidence type="ECO:0000313" key="4">
    <source>
        <dbReference type="EMBL" id="SHH86389.1"/>
    </source>
</evidence>
<dbReference type="EMBL" id="FQXT01000002">
    <property type="protein sequence ID" value="SHH86389.1"/>
    <property type="molecule type" value="Genomic_DNA"/>
</dbReference>
<keyword evidence="6" id="KW-1185">Reference proteome</keyword>
<reference evidence="5" key="2">
    <citation type="submission" date="2016-11" db="EMBL/GenBank/DDBJ databases">
        <authorList>
            <person name="Varghese N."/>
            <person name="Submissions S."/>
        </authorList>
    </citation>
    <scope>NUCLEOTIDE SEQUENCE [LARGE SCALE GENOMIC DNA]</scope>
    <source>
        <strain evidence="5">DSM 19859</strain>
    </source>
</reference>
<dbReference type="Pfam" id="PF14129">
    <property type="entry name" value="DUF4296"/>
    <property type="match status" value="1"/>
</dbReference>
<accession>A0A1M5WFQ3</accession>
<protein>
    <recommendedName>
        <fullName evidence="2">DUF4296 domain-containing protein</fullName>
    </recommendedName>
</protein>
<proteinExistence type="predicted"/>
<evidence type="ECO:0000256" key="1">
    <source>
        <dbReference type="SAM" id="MobiDB-lite"/>
    </source>
</evidence>
<feature type="region of interest" description="Disordered" evidence="1">
    <location>
        <begin position="127"/>
        <end position="156"/>
    </location>
</feature>
<sequence length="156" mass="18237">MIKKGYILLLVVLAVVSCHDIERPKKPDNFIEREKMTDILYDISLLRALKTYSVNDMRALGLEPDTFIYDKYDVDSLQLAQSIDYYSVNFNEYTSIWEEVNARLTAQRDEIQFEQNDLDSIRIEESKRRRDSIKKANQPRPDIELENDSILAPVSS</sequence>
<organism evidence="4 5">
    <name type="scientific">Leeuwenhoekiella palythoae</name>
    <dbReference type="NCBI Taxonomy" id="573501"/>
    <lineage>
        <taxon>Bacteria</taxon>
        <taxon>Pseudomonadati</taxon>
        <taxon>Bacteroidota</taxon>
        <taxon>Flavobacteriia</taxon>
        <taxon>Flavobacteriales</taxon>
        <taxon>Flavobacteriaceae</taxon>
        <taxon>Leeuwenhoekiella</taxon>
    </lineage>
</organism>
<dbReference type="InterPro" id="IPR025381">
    <property type="entry name" value="DUF4296"/>
</dbReference>
<reference evidence="3 6" key="3">
    <citation type="submission" date="2018-07" db="EMBL/GenBank/DDBJ databases">
        <title>Leeuwenhoekiella genomics.</title>
        <authorList>
            <person name="Tahon G."/>
            <person name="Willems A."/>
        </authorList>
    </citation>
    <scope>NUCLEOTIDE SEQUENCE [LARGE SCALE GENOMIC DNA]</scope>
    <source>
        <strain evidence="3 6">LMG 24856</strain>
    </source>
</reference>
<evidence type="ECO:0000313" key="5">
    <source>
        <dbReference type="Proteomes" id="UP000184240"/>
    </source>
</evidence>
<dbReference type="Proteomes" id="UP000184240">
    <property type="component" value="Unassembled WGS sequence"/>
</dbReference>
<name>A0A1M5WFQ3_9FLAO</name>